<dbReference type="AlphaFoldDB" id="A0A6C0KV48"/>
<protein>
    <submittedName>
        <fullName evidence="3">Uncharacterized protein</fullName>
    </submittedName>
</protein>
<evidence type="ECO:0000313" key="3">
    <source>
        <dbReference type="EMBL" id="QHU21459.1"/>
    </source>
</evidence>
<accession>A0A6C0KV48</accession>
<sequence>MSDNEELIEDLNIERSEPEPEESVPNSDSFDRDSESDNKKSSSDELNSRRQEIIERQLQSSSLNDEDENEINDEEFEEALKKYYRLKNEYDNSLNNQKKKILAMNGLSLKEKQIEFRRLRKKCINCKRPVGSIFNIKVDSNESANYIDRHLIALCGDKEEPCPLNIDINLGATNNIRNIVNDYEKELNNYKNEVIIHKNDLLFGYITPEIAVEKFDEIKEKIKGSTEMFDLFFEMLNNIIDNPRKKEKFLNLKKGFYENIDALKSMMEEFKSSGTTQYVLDAVELYKNEIMPKSEKIMHQTYAYNGIEYDEDDDTFHLDQKKNTIKQLEIDVGIEDHSVISMRLGIPQKIKRTSSTIIPENAEIVAPIIEERIPELKKSKQKPKIKLVIEE</sequence>
<feature type="compositionally biased region" description="Acidic residues" evidence="2">
    <location>
        <begin position="1"/>
        <end position="11"/>
    </location>
</feature>
<organism evidence="3">
    <name type="scientific">viral metagenome</name>
    <dbReference type="NCBI Taxonomy" id="1070528"/>
    <lineage>
        <taxon>unclassified sequences</taxon>
        <taxon>metagenomes</taxon>
        <taxon>organismal metagenomes</taxon>
    </lineage>
</organism>
<proteinExistence type="predicted"/>
<feature type="region of interest" description="Disordered" evidence="2">
    <location>
        <begin position="1"/>
        <end position="71"/>
    </location>
</feature>
<evidence type="ECO:0000256" key="2">
    <source>
        <dbReference type="SAM" id="MobiDB-lite"/>
    </source>
</evidence>
<evidence type="ECO:0000256" key="1">
    <source>
        <dbReference type="SAM" id="Coils"/>
    </source>
</evidence>
<name>A0A6C0KV48_9ZZZZ</name>
<keyword evidence="1" id="KW-0175">Coiled coil</keyword>
<reference evidence="3" key="1">
    <citation type="journal article" date="2020" name="Nature">
        <title>Giant virus diversity and host interactions through global metagenomics.</title>
        <authorList>
            <person name="Schulz F."/>
            <person name="Roux S."/>
            <person name="Paez-Espino D."/>
            <person name="Jungbluth S."/>
            <person name="Walsh D.A."/>
            <person name="Denef V.J."/>
            <person name="McMahon K.D."/>
            <person name="Konstantinidis K.T."/>
            <person name="Eloe-Fadrosh E.A."/>
            <person name="Kyrpides N.C."/>
            <person name="Woyke T."/>
        </authorList>
    </citation>
    <scope>NUCLEOTIDE SEQUENCE</scope>
    <source>
        <strain evidence="3">GVMAG-S-3300013094-109</strain>
    </source>
</reference>
<feature type="coiled-coil region" evidence="1">
    <location>
        <begin position="173"/>
        <end position="200"/>
    </location>
</feature>
<feature type="compositionally biased region" description="Basic and acidic residues" evidence="2">
    <location>
        <begin position="29"/>
        <end position="55"/>
    </location>
</feature>
<dbReference type="EMBL" id="MN740990">
    <property type="protein sequence ID" value="QHU21459.1"/>
    <property type="molecule type" value="Genomic_DNA"/>
</dbReference>